<dbReference type="InterPro" id="IPR009072">
    <property type="entry name" value="Histone-fold"/>
</dbReference>
<feature type="compositionally biased region" description="Low complexity" evidence="5">
    <location>
        <begin position="17"/>
        <end position="29"/>
    </location>
</feature>
<dbReference type="Pfam" id="PF00808">
    <property type="entry name" value="CBFD_NFYB_HMF"/>
    <property type="match status" value="1"/>
</dbReference>
<dbReference type="GO" id="GO:0000978">
    <property type="term" value="F:RNA polymerase II cis-regulatory region sequence-specific DNA binding"/>
    <property type="evidence" value="ECO:0007669"/>
    <property type="project" value="TreeGrafter"/>
</dbReference>
<dbReference type="STRING" id="3818.A0A445D9Z8"/>
<keyword evidence="8" id="KW-1185">Reference proteome</keyword>
<dbReference type="EMBL" id="SDMP01000004">
    <property type="protein sequence ID" value="RYR59994.1"/>
    <property type="molecule type" value="Genomic_DNA"/>
</dbReference>
<dbReference type="Gramene" id="arahy.Tifrunner.gnm2.ann2.Ah14g529300.1">
    <property type="protein sequence ID" value="arahy.Tifrunner.gnm2.ann2.Ah14g529300.1-CDS"/>
    <property type="gene ID" value="arahy.Tifrunner.gnm2.ann2.Ah14g529300"/>
</dbReference>
<dbReference type="Gramene" id="arahy.Tifrunner.gnm2.ann2.Ah04g457700.1">
    <property type="protein sequence ID" value="arahy.Tifrunner.gnm2.ann2.Ah04g457700.1-CDS"/>
    <property type="gene ID" value="arahy.Tifrunner.gnm2.ann2.Ah04g457700"/>
</dbReference>
<comment type="similarity">
    <text evidence="1">Belongs to the NFYB/HAP3 subunit family.</text>
</comment>
<dbReference type="SMR" id="A0A445D9Z8"/>
<keyword evidence="2" id="KW-0805">Transcription regulation</keyword>
<dbReference type="InterPro" id="IPR003958">
    <property type="entry name" value="CBFA_NFYB_domain"/>
</dbReference>
<evidence type="ECO:0000256" key="1">
    <source>
        <dbReference type="ARBA" id="ARBA00009053"/>
    </source>
</evidence>
<dbReference type="SUPFAM" id="SSF47113">
    <property type="entry name" value="Histone-fold"/>
    <property type="match status" value="1"/>
</dbReference>
<dbReference type="PANTHER" id="PTHR11064:SF9">
    <property type="entry name" value="NUCLEAR TRANSCRIPTION FACTOR Y SUBUNIT BETA"/>
    <property type="match status" value="1"/>
</dbReference>
<dbReference type="GO" id="GO:0046982">
    <property type="term" value="F:protein heterodimerization activity"/>
    <property type="evidence" value="ECO:0007669"/>
    <property type="project" value="InterPro"/>
</dbReference>
<dbReference type="CDD" id="cd22907">
    <property type="entry name" value="HFD_NFYB"/>
    <property type="match status" value="1"/>
</dbReference>
<evidence type="ECO:0000313" key="7">
    <source>
        <dbReference type="EMBL" id="RYR59994.1"/>
    </source>
</evidence>
<name>A0A445D9Z8_ARAHY</name>
<reference evidence="7 8" key="1">
    <citation type="submission" date="2019-01" db="EMBL/GenBank/DDBJ databases">
        <title>Sequencing of cultivated peanut Arachis hypogaea provides insights into genome evolution and oil improvement.</title>
        <authorList>
            <person name="Chen X."/>
        </authorList>
    </citation>
    <scope>NUCLEOTIDE SEQUENCE [LARGE SCALE GENOMIC DNA]</scope>
    <source>
        <strain evidence="8">cv. Fuhuasheng</strain>
        <tissue evidence="7">Leaves</tissue>
    </source>
</reference>
<dbReference type="PANTHER" id="PTHR11064">
    <property type="entry name" value="CCAAT-BINDING TRANSCRIPTION FACTOR-RELATED"/>
    <property type="match status" value="1"/>
</dbReference>
<comment type="caution">
    <text evidence="7">The sequence shown here is derived from an EMBL/GenBank/DDBJ whole genome shotgun (WGS) entry which is preliminary data.</text>
</comment>
<dbReference type="Proteomes" id="UP000289738">
    <property type="component" value="Chromosome A04"/>
</dbReference>
<dbReference type="Gene3D" id="1.10.20.10">
    <property type="entry name" value="Histone, subunit A"/>
    <property type="match status" value="1"/>
</dbReference>
<sequence>MERQGRFLFQNFQQREGSSSGSNKNNNNNARGEEDQWLLPPNKVVDIMRQVLPSHAQISEDAVEAMQDCVCEFVTRVTVEANKKCKSEGRKTLSVNDLLLAMNDDLALNKYAELLAIYYDRYSLQNVATYTNYECNNNASS</sequence>
<dbReference type="GO" id="GO:0001228">
    <property type="term" value="F:DNA-binding transcription activator activity, RNA polymerase II-specific"/>
    <property type="evidence" value="ECO:0007669"/>
    <property type="project" value="InterPro"/>
</dbReference>
<evidence type="ECO:0000313" key="8">
    <source>
        <dbReference type="Proteomes" id="UP000289738"/>
    </source>
</evidence>
<gene>
    <name evidence="7" type="ORF">Ahy_A04g017105</name>
</gene>
<accession>A0A445D9Z8</accession>
<protein>
    <recommendedName>
        <fullName evidence="6">Transcription factor CBF/NF-Y/archaeal histone domain-containing protein</fullName>
    </recommendedName>
</protein>
<dbReference type="GO" id="GO:0016602">
    <property type="term" value="C:CCAAT-binding factor complex"/>
    <property type="evidence" value="ECO:0007669"/>
    <property type="project" value="InterPro"/>
</dbReference>
<dbReference type="InterPro" id="IPR027113">
    <property type="entry name" value="Transc_fact_NFYB/HAP3"/>
</dbReference>
<dbReference type="OrthoDB" id="1707486at2759"/>
<evidence type="ECO:0000256" key="5">
    <source>
        <dbReference type="SAM" id="MobiDB-lite"/>
    </source>
</evidence>
<feature type="region of interest" description="Disordered" evidence="5">
    <location>
        <begin position="13"/>
        <end position="36"/>
    </location>
</feature>
<evidence type="ECO:0000259" key="6">
    <source>
        <dbReference type="Pfam" id="PF00808"/>
    </source>
</evidence>
<evidence type="ECO:0000256" key="3">
    <source>
        <dbReference type="ARBA" id="ARBA00023125"/>
    </source>
</evidence>
<proteinExistence type="inferred from homology"/>
<evidence type="ECO:0000256" key="4">
    <source>
        <dbReference type="ARBA" id="ARBA00023163"/>
    </source>
</evidence>
<feature type="domain" description="Transcription factor CBF/NF-Y/archaeal histone" evidence="6">
    <location>
        <begin position="39"/>
        <end position="102"/>
    </location>
</feature>
<keyword evidence="3" id="KW-0238">DNA-binding</keyword>
<evidence type="ECO:0000256" key="2">
    <source>
        <dbReference type="ARBA" id="ARBA00023015"/>
    </source>
</evidence>
<dbReference type="AlphaFoldDB" id="A0A445D9Z8"/>
<organism evidence="7 8">
    <name type="scientific">Arachis hypogaea</name>
    <name type="common">Peanut</name>
    <dbReference type="NCBI Taxonomy" id="3818"/>
    <lineage>
        <taxon>Eukaryota</taxon>
        <taxon>Viridiplantae</taxon>
        <taxon>Streptophyta</taxon>
        <taxon>Embryophyta</taxon>
        <taxon>Tracheophyta</taxon>
        <taxon>Spermatophyta</taxon>
        <taxon>Magnoliopsida</taxon>
        <taxon>eudicotyledons</taxon>
        <taxon>Gunneridae</taxon>
        <taxon>Pentapetalae</taxon>
        <taxon>rosids</taxon>
        <taxon>fabids</taxon>
        <taxon>Fabales</taxon>
        <taxon>Fabaceae</taxon>
        <taxon>Papilionoideae</taxon>
        <taxon>50 kb inversion clade</taxon>
        <taxon>dalbergioids sensu lato</taxon>
        <taxon>Dalbergieae</taxon>
        <taxon>Pterocarpus clade</taxon>
        <taxon>Arachis</taxon>
    </lineage>
</organism>
<keyword evidence="4" id="KW-0804">Transcription</keyword>
<dbReference type="PRINTS" id="PR00615">
    <property type="entry name" value="CCAATSUBUNTA"/>
</dbReference>